<evidence type="ECO:0000256" key="4">
    <source>
        <dbReference type="ARBA" id="ARBA00022695"/>
    </source>
</evidence>
<dbReference type="Gene3D" id="3.30.420.10">
    <property type="entry name" value="Ribonuclease H-like superfamily/Ribonuclease H"/>
    <property type="match status" value="1"/>
</dbReference>
<dbReference type="SUPFAM" id="SSF53098">
    <property type="entry name" value="Ribonuclease H-like"/>
    <property type="match status" value="1"/>
</dbReference>
<evidence type="ECO:0000256" key="7">
    <source>
        <dbReference type="ARBA" id="ARBA00023125"/>
    </source>
</evidence>
<evidence type="ECO:0000256" key="8">
    <source>
        <dbReference type="ARBA" id="ARBA00049244"/>
    </source>
</evidence>
<keyword evidence="4" id="KW-0548">Nucleotidyltransferase</keyword>
<dbReference type="InterPro" id="IPR012337">
    <property type="entry name" value="RNaseH-like_sf"/>
</dbReference>
<keyword evidence="7" id="KW-0238">DNA-binding</keyword>
<reference evidence="10 11" key="1">
    <citation type="journal article" date="2013" name="PLoS Genet.">
        <title>A gene transfer agent and a dynamic repertoire of secretion systems hold the keys to the explosive radiation of the emerging pathogen Bartonella.</title>
        <authorList>
            <person name="Guy L."/>
            <person name="Nystedt B."/>
            <person name="Toft C."/>
            <person name="Zaremba-Niedzwiedzka K."/>
            <person name="Berglund E.C."/>
            <person name="Granberg F."/>
            <person name="Naslund K."/>
            <person name="Eriksson A.S."/>
            <person name="Andersson S.G."/>
        </authorList>
    </citation>
    <scope>NUCLEOTIDE SEQUENCE [LARGE SCALE GENOMIC DNA]</scope>
    <source>
        <strain evidence="10 11">Aust/NH1</strain>
    </source>
</reference>
<dbReference type="InterPro" id="IPR004868">
    <property type="entry name" value="DNA-dir_DNA_pol_B_mt/vir"/>
</dbReference>
<dbReference type="Proteomes" id="UP000011729">
    <property type="component" value="Chromosome"/>
</dbReference>
<dbReference type="InterPro" id="IPR036397">
    <property type="entry name" value="RNaseH_sf"/>
</dbReference>
<evidence type="ECO:0000259" key="9">
    <source>
        <dbReference type="Pfam" id="PF03175"/>
    </source>
</evidence>
<keyword evidence="3" id="KW-0808">Transferase</keyword>
<feature type="domain" description="DNA-directed DNA polymerase family B mitochondria/virus" evidence="9">
    <location>
        <begin position="60"/>
        <end position="155"/>
    </location>
</feature>
<dbReference type="AlphaFoldDB" id="M1NRQ1"/>
<accession>M1NRQ1</accession>
<evidence type="ECO:0000256" key="2">
    <source>
        <dbReference type="ARBA" id="ARBA00012417"/>
    </source>
</evidence>
<keyword evidence="6" id="KW-0239">DNA-directed DNA polymerase</keyword>
<dbReference type="RefSeq" id="WP_015397502.1">
    <property type="nucleotide sequence ID" value="NC_020300.1"/>
</dbReference>
<name>M1NRQ1_BARAA</name>
<sequence>MKKIEFINRYTFDFEATTSEPVCAYMVSIVNIEDPSNATIFTIDDGDPVELLLKFIKKSKKNSKFYAHNLSYDYAIIRAWCHFNPENEYIPSFKDFILPNRKILKSTLNFKYKPIHLIDSYPLFLAPLNKVMGAFTPLKKGETPLYEKLDDVVVTQEDKDYRLNDSIGLAIAFKKDWNSVIIN</sequence>
<organism evidence="10 11">
    <name type="scientific">Bartonella australis (strain Aust/NH1)</name>
    <dbReference type="NCBI Taxonomy" id="1094489"/>
    <lineage>
        <taxon>Bacteria</taxon>
        <taxon>Pseudomonadati</taxon>
        <taxon>Pseudomonadota</taxon>
        <taxon>Alphaproteobacteria</taxon>
        <taxon>Hyphomicrobiales</taxon>
        <taxon>Bartonellaceae</taxon>
        <taxon>Bartonella</taxon>
    </lineage>
</organism>
<protein>
    <recommendedName>
        <fullName evidence="2">DNA-directed DNA polymerase</fullName>
        <ecNumber evidence="2">2.7.7.7</ecNumber>
    </recommendedName>
</protein>
<dbReference type="PATRIC" id="fig|1094489.3.peg.121"/>
<dbReference type="GO" id="GO:0003677">
    <property type="term" value="F:DNA binding"/>
    <property type="evidence" value="ECO:0007669"/>
    <property type="project" value="UniProtKB-KW"/>
</dbReference>
<proteinExistence type="inferred from homology"/>
<dbReference type="HOGENOM" id="CLU_1472454_0_0_5"/>
<gene>
    <name evidence="10" type="ordered locus">BAnh1_01000</name>
</gene>
<evidence type="ECO:0000256" key="5">
    <source>
        <dbReference type="ARBA" id="ARBA00022705"/>
    </source>
</evidence>
<dbReference type="GO" id="GO:0000166">
    <property type="term" value="F:nucleotide binding"/>
    <property type="evidence" value="ECO:0007669"/>
    <property type="project" value="InterPro"/>
</dbReference>
<dbReference type="KEGG" id="baus:BAnh1_01000"/>
<comment type="similarity">
    <text evidence="1">Belongs to the DNA polymerase type-B family.</text>
</comment>
<evidence type="ECO:0000256" key="1">
    <source>
        <dbReference type="ARBA" id="ARBA00005755"/>
    </source>
</evidence>
<comment type="catalytic activity">
    <reaction evidence="8">
        <text>DNA(n) + a 2'-deoxyribonucleoside 5'-triphosphate = DNA(n+1) + diphosphate</text>
        <dbReference type="Rhea" id="RHEA:22508"/>
        <dbReference type="Rhea" id="RHEA-COMP:17339"/>
        <dbReference type="Rhea" id="RHEA-COMP:17340"/>
        <dbReference type="ChEBI" id="CHEBI:33019"/>
        <dbReference type="ChEBI" id="CHEBI:61560"/>
        <dbReference type="ChEBI" id="CHEBI:173112"/>
        <dbReference type="EC" id="2.7.7.7"/>
    </reaction>
</comment>
<evidence type="ECO:0000256" key="3">
    <source>
        <dbReference type="ARBA" id="ARBA00022679"/>
    </source>
</evidence>
<evidence type="ECO:0000313" key="11">
    <source>
        <dbReference type="Proteomes" id="UP000011729"/>
    </source>
</evidence>
<dbReference type="GO" id="GO:0006260">
    <property type="term" value="P:DNA replication"/>
    <property type="evidence" value="ECO:0007669"/>
    <property type="project" value="UniProtKB-KW"/>
</dbReference>
<evidence type="ECO:0000313" key="10">
    <source>
        <dbReference type="EMBL" id="AGF73993.1"/>
    </source>
</evidence>
<keyword evidence="11" id="KW-1185">Reference proteome</keyword>
<dbReference type="OrthoDB" id="9852753at2"/>
<dbReference type="EC" id="2.7.7.7" evidence="2"/>
<dbReference type="Pfam" id="PF03175">
    <property type="entry name" value="DNA_pol_B_2"/>
    <property type="match status" value="1"/>
</dbReference>
<keyword evidence="5" id="KW-0235">DNA replication</keyword>
<dbReference type="EMBL" id="CP003123">
    <property type="protein sequence ID" value="AGF73993.1"/>
    <property type="molecule type" value="Genomic_DNA"/>
</dbReference>
<dbReference type="GO" id="GO:0003887">
    <property type="term" value="F:DNA-directed DNA polymerase activity"/>
    <property type="evidence" value="ECO:0007669"/>
    <property type="project" value="UniProtKB-KW"/>
</dbReference>
<evidence type="ECO:0000256" key="6">
    <source>
        <dbReference type="ARBA" id="ARBA00022932"/>
    </source>
</evidence>